<name>A0A1L1PG89_HYDIT</name>
<dbReference type="PIRSF" id="PIRSF032131">
    <property type="entry name" value="UCP032131"/>
    <property type="match status" value="1"/>
</dbReference>
<dbReference type="RefSeq" id="WP_009520145.1">
    <property type="nucleotide sequence ID" value="NZ_CCAE010000015.1"/>
</dbReference>
<dbReference type="AlphaFoldDB" id="A0A1L1PG89"/>
<organism evidence="1 2">
    <name type="scientific">Hydrogenophaga intermedia</name>
    <dbReference type="NCBI Taxonomy" id="65786"/>
    <lineage>
        <taxon>Bacteria</taxon>
        <taxon>Pseudomonadati</taxon>
        <taxon>Pseudomonadota</taxon>
        <taxon>Betaproteobacteria</taxon>
        <taxon>Burkholderiales</taxon>
        <taxon>Comamonadaceae</taxon>
        <taxon>Hydrogenophaga</taxon>
    </lineage>
</organism>
<evidence type="ECO:0000313" key="1">
    <source>
        <dbReference type="EMBL" id="CDN87784.1"/>
    </source>
</evidence>
<evidence type="ECO:0008006" key="3">
    <source>
        <dbReference type="Google" id="ProtNLM"/>
    </source>
</evidence>
<reference evidence="2" key="1">
    <citation type="submission" date="2014-11" db="EMBL/GenBank/DDBJ databases">
        <title>Draft genome sequence of Hydrogenophaga intermedia S1.</title>
        <authorList>
            <person name="Gan H.M."/>
            <person name="Chew T.H."/>
            <person name="Stolz A."/>
        </authorList>
    </citation>
    <scope>NUCLEOTIDE SEQUENCE [LARGE SCALE GENOMIC DNA]</scope>
    <source>
        <strain evidence="2">S1</strain>
    </source>
</reference>
<dbReference type="EMBL" id="CCAE010000015">
    <property type="protein sequence ID" value="CDN87784.1"/>
    <property type="molecule type" value="Genomic_DNA"/>
</dbReference>
<dbReference type="Proteomes" id="UP000028878">
    <property type="component" value="Unassembled WGS sequence"/>
</dbReference>
<gene>
    <name evidence="1" type="ORF">BN948_02210</name>
</gene>
<accession>A0A1L1PG89</accession>
<protein>
    <recommendedName>
        <fullName evidence="3">DUF1178 family protein</fullName>
    </recommendedName>
</protein>
<evidence type="ECO:0000313" key="2">
    <source>
        <dbReference type="Proteomes" id="UP000028878"/>
    </source>
</evidence>
<keyword evidence="2" id="KW-1185">Reference proteome</keyword>
<dbReference type="Pfam" id="PF06676">
    <property type="entry name" value="DUF1178"/>
    <property type="match status" value="1"/>
</dbReference>
<proteinExistence type="predicted"/>
<dbReference type="InterPro" id="IPR009562">
    <property type="entry name" value="DUF1178"/>
</dbReference>
<sequence>MKVLDLQCAHQHVFEGWFGSEDDFHQQLERGLVSCPLCGDLRVEKKLSAPRLNLRAAREESSATRPEGVTLSNHPAQAELVELQGRMLKAMREIMTSTEDVGERFAEQARAMHHGEIERRNIRGQTSAAVALELLEEGVEVMPLPMLPAVKDTLQ</sequence>